<reference evidence="3" key="1">
    <citation type="journal article" date="2005" name="Nature">
        <title>The map-based sequence of the rice genome.</title>
        <authorList>
            <consortium name="International rice genome sequencing project (IRGSP)"/>
            <person name="Matsumoto T."/>
            <person name="Wu J."/>
            <person name="Kanamori H."/>
            <person name="Katayose Y."/>
            <person name="Fujisawa M."/>
            <person name="Namiki N."/>
            <person name="Mizuno H."/>
            <person name="Yamamoto K."/>
            <person name="Antonio B.A."/>
            <person name="Baba T."/>
            <person name="Sakata K."/>
            <person name="Nagamura Y."/>
            <person name="Aoki H."/>
            <person name="Arikawa K."/>
            <person name="Arita K."/>
            <person name="Bito T."/>
            <person name="Chiden Y."/>
            <person name="Fujitsuka N."/>
            <person name="Fukunaka R."/>
            <person name="Hamada M."/>
            <person name="Harada C."/>
            <person name="Hayashi A."/>
            <person name="Hijishita S."/>
            <person name="Honda M."/>
            <person name="Hosokawa S."/>
            <person name="Ichikawa Y."/>
            <person name="Idonuma A."/>
            <person name="Iijima M."/>
            <person name="Ikeda M."/>
            <person name="Ikeno M."/>
            <person name="Ito K."/>
            <person name="Ito S."/>
            <person name="Ito T."/>
            <person name="Ito Y."/>
            <person name="Ito Y."/>
            <person name="Iwabuchi A."/>
            <person name="Kamiya K."/>
            <person name="Karasawa W."/>
            <person name="Kurita K."/>
            <person name="Katagiri S."/>
            <person name="Kikuta A."/>
            <person name="Kobayashi H."/>
            <person name="Kobayashi N."/>
            <person name="Machita K."/>
            <person name="Maehara T."/>
            <person name="Masukawa M."/>
            <person name="Mizubayashi T."/>
            <person name="Mukai Y."/>
            <person name="Nagasaki H."/>
            <person name="Nagata Y."/>
            <person name="Naito S."/>
            <person name="Nakashima M."/>
            <person name="Nakama Y."/>
            <person name="Nakamichi Y."/>
            <person name="Nakamura M."/>
            <person name="Meguro A."/>
            <person name="Negishi M."/>
            <person name="Ohta I."/>
            <person name="Ohta T."/>
            <person name="Okamoto M."/>
            <person name="Ono N."/>
            <person name="Saji S."/>
            <person name="Sakaguchi M."/>
            <person name="Sakai K."/>
            <person name="Shibata M."/>
            <person name="Shimokawa T."/>
            <person name="Song J."/>
            <person name="Takazaki Y."/>
            <person name="Terasawa K."/>
            <person name="Tsugane M."/>
            <person name="Tsuji K."/>
            <person name="Ueda S."/>
            <person name="Waki K."/>
            <person name="Yamagata H."/>
            <person name="Yamamoto M."/>
            <person name="Yamamoto S."/>
            <person name="Yamane H."/>
            <person name="Yoshiki S."/>
            <person name="Yoshihara R."/>
            <person name="Yukawa K."/>
            <person name="Zhong H."/>
            <person name="Yano M."/>
            <person name="Yuan Q."/>
            <person name="Ouyang S."/>
            <person name="Liu J."/>
            <person name="Jones K.M."/>
            <person name="Gansberger K."/>
            <person name="Moffat K."/>
            <person name="Hill J."/>
            <person name="Bera J."/>
            <person name="Fadrosh D."/>
            <person name="Jin S."/>
            <person name="Johri S."/>
            <person name="Kim M."/>
            <person name="Overton L."/>
            <person name="Reardon M."/>
            <person name="Tsitrin T."/>
            <person name="Vuong H."/>
            <person name="Weaver B."/>
            <person name="Ciecko A."/>
            <person name="Tallon L."/>
            <person name="Jackson J."/>
            <person name="Pai G."/>
            <person name="Aken S.V."/>
            <person name="Utterback T."/>
            <person name="Reidmuller S."/>
            <person name="Feldblyum T."/>
            <person name="Hsiao J."/>
            <person name="Zismann V."/>
            <person name="Iobst S."/>
            <person name="de Vazeille A.R."/>
            <person name="Buell C.R."/>
            <person name="Ying K."/>
            <person name="Li Y."/>
            <person name="Lu T."/>
            <person name="Huang Y."/>
            <person name="Zhao Q."/>
            <person name="Feng Q."/>
            <person name="Zhang L."/>
            <person name="Zhu J."/>
            <person name="Weng Q."/>
            <person name="Mu J."/>
            <person name="Lu Y."/>
            <person name="Fan D."/>
            <person name="Liu Y."/>
            <person name="Guan J."/>
            <person name="Zhang Y."/>
            <person name="Yu S."/>
            <person name="Liu X."/>
            <person name="Zhang Y."/>
            <person name="Hong G."/>
            <person name="Han B."/>
            <person name="Choisne N."/>
            <person name="Demange N."/>
            <person name="Orjeda G."/>
            <person name="Samain S."/>
            <person name="Cattolico L."/>
            <person name="Pelletier E."/>
            <person name="Couloux A."/>
            <person name="Segurens B."/>
            <person name="Wincker P."/>
            <person name="D'Hont A."/>
            <person name="Scarpelli C."/>
            <person name="Weissenbach J."/>
            <person name="Salanoubat M."/>
            <person name="Quetier F."/>
            <person name="Yu Y."/>
            <person name="Kim H.R."/>
            <person name="Rambo T."/>
            <person name="Currie J."/>
            <person name="Collura K."/>
            <person name="Luo M."/>
            <person name="Yang T."/>
            <person name="Ammiraju J.S.S."/>
            <person name="Engler F."/>
            <person name="Soderlund C."/>
            <person name="Wing R.A."/>
            <person name="Palmer L.E."/>
            <person name="de la Bastide M."/>
            <person name="Spiegel L."/>
            <person name="Nascimento L."/>
            <person name="Zutavern T."/>
            <person name="O'Shaughnessy A."/>
            <person name="Dike S."/>
            <person name="Dedhia N."/>
            <person name="Preston R."/>
            <person name="Balija V."/>
            <person name="McCombie W.R."/>
            <person name="Chow T."/>
            <person name="Chen H."/>
            <person name="Chung M."/>
            <person name="Chen C."/>
            <person name="Shaw J."/>
            <person name="Wu H."/>
            <person name="Hsiao K."/>
            <person name="Chao Y."/>
            <person name="Chu M."/>
            <person name="Cheng C."/>
            <person name="Hour A."/>
            <person name="Lee P."/>
            <person name="Lin S."/>
            <person name="Lin Y."/>
            <person name="Liou J."/>
            <person name="Liu S."/>
            <person name="Hsing Y."/>
            <person name="Raghuvanshi S."/>
            <person name="Mohanty A."/>
            <person name="Bharti A.K."/>
            <person name="Gaur A."/>
            <person name="Gupta V."/>
            <person name="Kumar D."/>
            <person name="Ravi V."/>
            <person name="Vij S."/>
            <person name="Kapur A."/>
            <person name="Khurana P."/>
            <person name="Khurana P."/>
            <person name="Khurana J.P."/>
            <person name="Tyagi A.K."/>
            <person name="Gaikwad K."/>
            <person name="Singh A."/>
            <person name="Dalal V."/>
            <person name="Srivastava S."/>
            <person name="Dixit A."/>
            <person name="Pal A.K."/>
            <person name="Ghazi I.A."/>
            <person name="Yadav M."/>
            <person name="Pandit A."/>
            <person name="Bhargava A."/>
            <person name="Sureshbabu K."/>
            <person name="Batra K."/>
            <person name="Sharma T.R."/>
            <person name="Mohapatra T."/>
            <person name="Singh N.K."/>
            <person name="Messing J."/>
            <person name="Nelson A.B."/>
            <person name="Fuks G."/>
            <person name="Kavchok S."/>
            <person name="Keizer G."/>
            <person name="Linton E."/>
            <person name="Llaca V."/>
            <person name="Song R."/>
            <person name="Tanyolac B."/>
            <person name="Young S."/>
            <person name="Ho-Il K."/>
            <person name="Hahn J.H."/>
            <person name="Sangsakoo G."/>
            <person name="Vanavichit A."/>
            <person name="de Mattos Luiz.A.T."/>
            <person name="Zimmer P.D."/>
            <person name="Malone G."/>
            <person name="Dellagostin O."/>
            <person name="de Oliveira A.C."/>
            <person name="Bevan M."/>
            <person name="Bancroft I."/>
            <person name="Minx P."/>
            <person name="Cordum H."/>
            <person name="Wilson R."/>
            <person name="Cheng Z."/>
            <person name="Jin W."/>
            <person name="Jiang J."/>
            <person name="Leong S.A."/>
            <person name="Iwama H."/>
            <person name="Gojobori T."/>
            <person name="Itoh T."/>
            <person name="Niimura Y."/>
            <person name="Fujii Y."/>
            <person name="Habara T."/>
            <person name="Sakai H."/>
            <person name="Sato Y."/>
            <person name="Wilson G."/>
            <person name="Kumar K."/>
            <person name="McCouch S."/>
            <person name="Juretic N."/>
            <person name="Hoen D."/>
            <person name="Wright S."/>
            <person name="Bruskiewich R."/>
            <person name="Bureau T."/>
            <person name="Miyao A."/>
            <person name="Hirochika H."/>
            <person name="Nishikawa T."/>
            <person name="Kadowaki K."/>
            <person name="Sugiura M."/>
            <person name="Burr B."/>
            <person name="Sasaki T."/>
        </authorList>
    </citation>
    <scope>NUCLEOTIDE SEQUENCE [LARGE SCALE GENOMIC DNA]</scope>
    <source>
        <strain evidence="3">cv. Nipponbare</strain>
    </source>
</reference>
<reference evidence="2 3" key="3">
    <citation type="journal article" date="2013" name="Rice">
        <title>Improvement of the Oryza sativa Nipponbare reference genome using next generation sequence and optical map data.</title>
        <authorList>
            <person name="Kawahara Y."/>
            <person name="de la Bastide M."/>
            <person name="Hamilton J.P."/>
            <person name="Kanamori H."/>
            <person name="McCombie W.R."/>
            <person name="Ouyang S."/>
            <person name="Schwartz D.C."/>
            <person name="Tanaka T."/>
            <person name="Wu J."/>
            <person name="Zhou S."/>
            <person name="Childs K.L."/>
            <person name="Davidson R.M."/>
            <person name="Lin H."/>
            <person name="Quesada-Ocampo L."/>
            <person name="Vaillancourt B."/>
            <person name="Sakai H."/>
            <person name="Lee S.S."/>
            <person name="Kim J."/>
            <person name="Numa H."/>
            <person name="Itoh T."/>
            <person name="Buell C.R."/>
            <person name="Matsumoto T."/>
        </authorList>
    </citation>
    <scope>NUCLEOTIDE SEQUENCE [LARGE SCALE GENOMIC DNA]</scope>
    <source>
        <strain evidence="3">cv. Nipponbare</strain>
    </source>
</reference>
<dbReference type="PaxDb" id="39947-A0A0P0Y218"/>
<dbReference type="InParanoid" id="A0A0P0Y218"/>
<accession>A0A0P0Y218</accession>
<gene>
    <name evidence="2" type="ordered locus">Os11g0283766</name>
    <name evidence="2" type="ORF">OSNPB_110283766</name>
</gene>
<evidence type="ECO:0000256" key="1">
    <source>
        <dbReference type="SAM" id="MobiDB-lite"/>
    </source>
</evidence>
<feature type="region of interest" description="Disordered" evidence="1">
    <location>
        <begin position="70"/>
        <end position="89"/>
    </location>
</feature>
<keyword evidence="3" id="KW-1185">Reference proteome</keyword>
<evidence type="ECO:0000313" key="3">
    <source>
        <dbReference type="Proteomes" id="UP000059680"/>
    </source>
</evidence>
<organism evidence="2 3">
    <name type="scientific">Oryza sativa subsp. japonica</name>
    <name type="common">Rice</name>
    <dbReference type="NCBI Taxonomy" id="39947"/>
    <lineage>
        <taxon>Eukaryota</taxon>
        <taxon>Viridiplantae</taxon>
        <taxon>Streptophyta</taxon>
        <taxon>Embryophyta</taxon>
        <taxon>Tracheophyta</taxon>
        <taxon>Spermatophyta</taxon>
        <taxon>Magnoliopsida</taxon>
        <taxon>Liliopsida</taxon>
        <taxon>Poales</taxon>
        <taxon>Poaceae</taxon>
        <taxon>BOP clade</taxon>
        <taxon>Oryzoideae</taxon>
        <taxon>Oryzeae</taxon>
        <taxon>Oryzinae</taxon>
        <taxon>Oryza</taxon>
        <taxon>Oryza sativa</taxon>
    </lineage>
</organism>
<sequence length="89" mass="9504">MDALTPPCFRVSTGLPLQSTSPDELLITSYRIIEIPIWHPLVRIADAGGDGVIKPLKKNEEAVSNGEIGQEVLQGSGSHGVHSNSTGWI</sequence>
<evidence type="ECO:0000313" key="2">
    <source>
        <dbReference type="EMBL" id="BAT13609.1"/>
    </source>
</evidence>
<reference evidence="2 3" key="2">
    <citation type="journal article" date="2013" name="Plant Cell Physiol.">
        <title>Rice Annotation Project Database (RAP-DB): an integrative and interactive database for rice genomics.</title>
        <authorList>
            <person name="Sakai H."/>
            <person name="Lee S.S."/>
            <person name="Tanaka T."/>
            <person name="Numa H."/>
            <person name="Kim J."/>
            <person name="Kawahara Y."/>
            <person name="Wakimoto H."/>
            <person name="Yang C.C."/>
            <person name="Iwamoto M."/>
            <person name="Abe T."/>
            <person name="Yamada Y."/>
            <person name="Muto A."/>
            <person name="Inokuchi H."/>
            <person name="Ikemura T."/>
            <person name="Matsumoto T."/>
            <person name="Sasaki T."/>
            <person name="Itoh T."/>
        </authorList>
    </citation>
    <scope>NUCLEOTIDE SEQUENCE [LARGE SCALE GENOMIC DNA]</scope>
    <source>
        <strain evidence="3">cv. Nipponbare</strain>
    </source>
</reference>
<protein>
    <submittedName>
        <fullName evidence="2">Os11g0283766 protein</fullName>
    </submittedName>
</protein>
<name>A0A0P0Y218_ORYSJ</name>
<dbReference type="Proteomes" id="UP000059680">
    <property type="component" value="Chromosome 11"/>
</dbReference>
<dbReference type="AlphaFoldDB" id="A0A0P0Y218"/>
<feature type="compositionally biased region" description="Polar residues" evidence="1">
    <location>
        <begin position="73"/>
        <end position="89"/>
    </location>
</feature>
<dbReference type="EMBL" id="AP014967">
    <property type="protein sequence ID" value="BAT13609.1"/>
    <property type="molecule type" value="Genomic_DNA"/>
</dbReference>
<proteinExistence type="predicted"/>